<dbReference type="InterPro" id="IPR043926">
    <property type="entry name" value="ABCG_dom"/>
</dbReference>
<keyword evidence="3" id="KW-0813">Transport</keyword>
<feature type="transmembrane region" description="Helical" evidence="9">
    <location>
        <begin position="657"/>
        <end position="676"/>
    </location>
</feature>
<keyword evidence="6 11" id="KW-0067">ATP-binding</keyword>
<comment type="caution">
    <text evidence="11">The sequence shown here is derived from an EMBL/GenBank/DDBJ whole genome shotgun (WGS) entry which is preliminary data.</text>
</comment>
<dbReference type="Pfam" id="PF00005">
    <property type="entry name" value="ABC_tran"/>
    <property type="match status" value="1"/>
</dbReference>
<feature type="transmembrane region" description="Helical" evidence="9">
    <location>
        <begin position="541"/>
        <end position="562"/>
    </location>
</feature>
<evidence type="ECO:0000256" key="8">
    <source>
        <dbReference type="ARBA" id="ARBA00023136"/>
    </source>
</evidence>
<dbReference type="Proteomes" id="UP001454036">
    <property type="component" value="Unassembled WGS sequence"/>
</dbReference>
<dbReference type="GO" id="GO:0016020">
    <property type="term" value="C:membrane"/>
    <property type="evidence" value="ECO:0007669"/>
    <property type="project" value="UniProtKB-SubCell"/>
</dbReference>
<evidence type="ECO:0000256" key="1">
    <source>
        <dbReference type="ARBA" id="ARBA00004141"/>
    </source>
</evidence>
<keyword evidence="7 9" id="KW-1133">Transmembrane helix</keyword>
<evidence type="ECO:0000259" key="10">
    <source>
        <dbReference type="PROSITE" id="PS50893"/>
    </source>
</evidence>
<dbReference type="InterPro" id="IPR013525">
    <property type="entry name" value="ABC2_TM"/>
</dbReference>
<dbReference type="InterPro" id="IPR003593">
    <property type="entry name" value="AAA+_ATPase"/>
</dbReference>
<dbReference type="InterPro" id="IPR050352">
    <property type="entry name" value="ABCG_transporters"/>
</dbReference>
<dbReference type="InterPro" id="IPR003439">
    <property type="entry name" value="ABC_transporter-like_ATP-bd"/>
</dbReference>
<dbReference type="FunFam" id="3.40.50.300:FF:000337">
    <property type="entry name" value="ABC transporter G family member 22"/>
    <property type="match status" value="1"/>
</dbReference>
<dbReference type="PANTHER" id="PTHR48041:SF135">
    <property type="entry name" value="ABC TRANSPORTER G FAMILY MEMBER 26"/>
    <property type="match status" value="1"/>
</dbReference>
<dbReference type="Pfam" id="PF19055">
    <property type="entry name" value="ABC2_membrane_7"/>
    <property type="match status" value="1"/>
</dbReference>
<sequence length="685" mass="77210">MEAGKQDEIEDLSMSHSTMDSIQIASGFGHNVEFLSQAYIRNRSSEINIVAETLQVNRDRPLPIYLKFSDVEYKVKLSQATSNPVKAAVSKVAGQLNIEKENYKQILKSMTGSIGPGEVLALMGPSGSGKTTLLRIIGARLNENVKGTITYNDVPYTTAVRRRIGFVTQDDILFPQLTVEETFSFAASLRLPDSMSRHQKMERVESIIKELGLERCRNTRVGGGFVPGISGGERKRTSIGYEVLVDPSLLLVDEPTSGLDSTSANRLLGLLQDVAKAGRTVITTIHQPSSRMFHMFDKVLLISEGHPVYYGKARDSIEYFSSLSFIPQINMNPAEFLLDLATGHVHDITVPEDIRATRDTAGYEGVVIAYLHNKYKTELEPKEKKENHQTANTPEHLQSAIQIRKEWTITCCQQFLILFKRTYRERCRDYFDKLRLLQALGVAILLGLLWWKSSIATEAQLRDQVGLMFYVCIFWTSSSLFGAVYVFPFEKAYLVKERKADMYRLSVYYLCSTLSDMVAHVMYPTFFMCILYFMAGFKRTIECFVMTVSAIVLIALTSQGAGELSGAAVMNIRGAGMVASLVLMLFLLTGGYYIQHIPKYLQWLKYISFMYHGFRLLLKVQYAGDELFECQSKYGCRPLQTSPSFDTVNLDGGLTEVWIMLAMALAYRLCAYIFLLRKINASSLR</sequence>
<proteinExistence type="inferred from homology"/>
<evidence type="ECO:0000256" key="5">
    <source>
        <dbReference type="ARBA" id="ARBA00022741"/>
    </source>
</evidence>
<keyword evidence="4 9" id="KW-0812">Transmembrane</keyword>
<comment type="subcellular location">
    <subcellularLocation>
        <location evidence="1">Membrane</location>
        <topology evidence="1">Multi-pass membrane protein</topology>
    </subcellularLocation>
</comment>
<feature type="transmembrane region" description="Helical" evidence="9">
    <location>
        <begin position="606"/>
        <end position="624"/>
    </location>
</feature>
<evidence type="ECO:0000256" key="4">
    <source>
        <dbReference type="ARBA" id="ARBA00022692"/>
    </source>
</evidence>
<organism evidence="11 12">
    <name type="scientific">Lithospermum erythrorhizon</name>
    <name type="common">Purple gromwell</name>
    <name type="synonym">Lithospermum officinale var. erythrorhizon</name>
    <dbReference type="NCBI Taxonomy" id="34254"/>
    <lineage>
        <taxon>Eukaryota</taxon>
        <taxon>Viridiplantae</taxon>
        <taxon>Streptophyta</taxon>
        <taxon>Embryophyta</taxon>
        <taxon>Tracheophyta</taxon>
        <taxon>Spermatophyta</taxon>
        <taxon>Magnoliopsida</taxon>
        <taxon>eudicotyledons</taxon>
        <taxon>Gunneridae</taxon>
        <taxon>Pentapetalae</taxon>
        <taxon>asterids</taxon>
        <taxon>lamiids</taxon>
        <taxon>Boraginales</taxon>
        <taxon>Boraginaceae</taxon>
        <taxon>Boraginoideae</taxon>
        <taxon>Lithospermeae</taxon>
        <taxon>Lithospermum</taxon>
    </lineage>
</organism>
<reference evidence="11 12" key="1">
    <citation type="submission" date="2024-01" db="EMBL/GenBank/DDBJ databases">
        <title>The complete chloroplast genome sequence of Lithospermum erythrorhizon: insights into the phylogenetic relationship among Boraginaceae species and the maternal lineages of purple gromwells.</title>
        <authorList>
            <person name="Okada T."/>
            <person name="Watanabe K."/>
        </authorList>
    </citation>
    <scope>NUCLEOTIDE SEQUENCE [LARGE SCALE GENOMIC DNA]</scope>
</reference>
<dbReference type="AlphaFoldDB" id="A0AAV3NSD5"/>
<feature type="transmembrane region" description="Helical" evidence="9">
    <location>
        <begin position="507"/>
        <end position="534"/>
    </location>
</feature>
<dbReference type="PANTHER" id="PTHR48041">
    <property type="entry name" value="ABC TRANSPORTER G FAMILY MEMBER 28"/>
    <property type="match status" value="1"/>
</dbReference>
<evidence type="ECO:0000313" key="12">
    <source>
        <dbReference type="Proteomes" id="UP001454036"/>
    </source>
</evidence>
<keyword evidence="8 9" id="KW-0472">Membrane</keyword>
<dbReference type="InterPro" id="IPR027417">
    <property type="entry name" value="P-loop_NTPase"/>
</dbReference>
<feature type="domain" description="ABC transporter" evidence="10">
    <location>
        <begin position="66"/>
        <end position="329"/>
    </location>
</feature>
<gene>
    <name evidence="11" type="ORF">LIER_03074</name>
</gene>
<dbReference type="CDD" id="cd03213">
    <property type="entry name" value="ABCG_EPDR"/>
    <property type="match status" value="1"/>
</dbReference>
<keyword evidence="5" id="KW-0547">Nucleotide-binding</keyword>
<dbReference type="PROSITE" id="PS50893">
    <property type="entry name" value="ABC_TRANSPORTER_2"/>
    <property type="match status" value="1"/>
</dbReference>
<dbReference type="SUPFAM" id="SSF52540">
    <property type="entry name" value="P-loop containing nucleoside triphosphate hydrolases"/>
    <property type="match status" value="1"/>
</dbReference>
<comment type="similarity">
    <text evidence="2">Belongs to the ABC transporter superfamily. ABCG family. Eye pigment precursor importer (TC 3.A.1.204) subfamily.</text>
</comment>
<dbReference type="SMART" id="SM00382">
    <property type="entry name" value="AAA"/>
    <property type="match status" value="1"/>
</dbReference>
<evidence type="ECO:0000256" key="7">
    <source>
        <dbReference type="ARBA" id="ARBA00022989"/>
    </source>
</evidence>
<name>A0AAV3NSD5_LITER</name>
<dbReference type="GO" id="GO:0005524">
    <property type="term" value="F:ATP binding"/>
    <property type="evidence" value="ECO:0007669"/>
    <property type="project" value="UniProtKB-KW"/>
</dbReference>
<dbReference type="GO" id="GO:0016887">
    <property type="term" value="F:ATP hydrolysis activity"/>
    <property type="evidence" value="ECO:0007669"/>
    <property type="project" value="InterPro"/>
</dbReference>
<evidence type="ECO:0000313" key="11">
    <source>
        <dbReference type="EMBL" id="GAA0142099.1"/>
    </source>
</evidence>
<feature type="transmembrane region" description="Helical" evidence="9">
    <location>
        <begin position="436"/>
        <end position="455"/>
    </location>
</feature>
<dbReference type="EMBL" id="BAABME010000360">
    <property type="protein sequence ID" value="GAA0142099.1"/>
    <property type="molecule type" value="Genomic_DNA"/>
</dbReference>
<dbReference type="GO" id="GO:0140359">
    <property type="term" value="F:ABC-type transporter activity"/>
    <property type="evidence" value="ECO:0007669"/>
    <property type="project" value="InterPro"/>
</dbReference>
<evidence type="ECO:0000256" key="9">
    <source>
        <dbReference type="SAM" id="Phobius"/>
    </source>
</evidence>
<evidence type="ECO:0000256" key="3">
    <source>
        <dbReference type="ARBA" id="ARBA00022448"/>
    </source>
</evidence>
<feature type="transmembrane region" description="Helical" evidence="9">
    <location>
        <begin position="574"/>
        <end position="594"/>
    </location>
</feature>
<dbReference type="Pfam" id="PF01061">
    <property type="entry name" value="ABC2_membrane"/>
    <property type="match status" value="1"/>
</dbReference>
<evidence type="ECO:0000256" key="6">
    <source>
        <dbReference type="ARBA" id="ARBA00022840"/>
    </source>
</evidence>
<accession>A0AAV3NSD5</accession>
<keyword evidence="12" id="KW-1185">Reference proteome</keyword>
<dbReference type="Gene3D" id="3.40.50.300">
    <property type="entry name" value="P-loop containing nucleotide triphosphate hydrolases"/>
    <property type="match status" value="1"/>
</dbReference>
<protein>
    <submittedName>
        <fullName evidence="11">ATP-binding cassette</fullName>
    </submittedName>
</protein>
<evidence type="ECO:0000256" key="2">
    <source>
        <dbReference type="ARBA" id="ARBA00005814"/>
    </source>
</evidence>
<feature type="transmembrane region" description="Helical" evidence="9">
    <location>
        <begin position="467"/>
        <end position="487"/>
    </location>
</feature>